<feature type="transmembrane region" description="Helical" evidence="7">
    <location>
        <begin position="128"/>
        <end position="153"/>
    </location>
</feature>
<evidence type="ECO:0000313" key="8">
    <source>
        <dbReference type="EMBL" id="RAL03503.1"/>
    </source>
</evidence>
<dbReference type="GO" id="GO:0022857">
    <property type="term" value="F:transmembrane transporter activity"/>
    <property type="evidence" value="ECO:0007669"/>
    <property type="project" value="InterPro"/>
</dbReference>
<dbReference type="Proteomes" id="UP000249402">
    <property type="component" value="Unassembled WGS sequence"/>
</dbReference>
<feature type="transmembrane region" description="Helical" evidence="7">
    <location>
        <begin position="83"/>
        <end position="107"/>
    </location>
</feature>
<keyword evidence="2" id="KW-0813">Transport</keyword>
<evidence type="ECO:0000313" key="9">
    <source>
        <dbReference type="Proteomes" id="UP000249402"/>
    </source>
</evidence>
<name>A0A395H7L8_9EURO</name>
<feature type="transmembrane region" description="Helical" evidence="7">
    <location>
        <begin position="240"/>
        <end position="261"/>
    </location>
</feature>
<evidence type="ECO:0000256" key="1">
    <source>
        <dbReference type="ARBA" id="ARBA00004141"/>
    </source>
</evidence>
<dbReference type="VEuPathDB" id="FungiDB:BO80DRAFT_432738"/>
<dbReference type="EMBL" id="KZ824427">
    <property type="protein sequence ID" value="RAL03503.1"/>
    <property type="molecule type" value="Genomic_DNA"/>
</dbReference>
<feature type="transmembrane region" description="Helical" evidence="7">
    <location>
        <begin position="199"/>
        <end position="220"/>
    </location>
</feature>
<evidence type="ECO:0000256" key="7">
    <source>
        <dbReference type="SAM" id="Phobius"/>
    </source>
</evidence>
<dbReference type="PANTHER" id="PTHR45649">
    <property type="entry name" value="AMINO-ACID PERMEASE BAT1"/>
    <property type="match status" value="1"/>
</dbReference>
<evidence type="ECO:0000256" key="4">
    <source>
        <dbReference type="ARBA" id="ARBA00022989"/>
    </source>
</evidence>
<protein>
    <submittedName>
        <fullName evidence="8">Choline transport protein</fullName>
    </submittedName>
</protein>
<keyword evidence="3 7" id="KW-0812">Transmembrane</keyword>
<organism evidence="8 9">
    <name type="scientific">Aspergillus ibericus CBS 121593</name>
    <dbReference type="NCBI Taxonomy" id="1448316"/>
    <lineage>
        <taxon>Eukaryota</taxon>
        <taxon>Fungi</taxon>
        <taxon>Dikarya</taxon>
        <taxon>Ascomycota</taxon>
        <taxon>Pezizomycotina</taxon>
        <taxon>Eurotiomycetes</taxon>
        <taxon>Eurotiomycetidae</taxon>
        <taxon>Eurotiales</taxon>
        <taxon>Aspergillaceae</taxon>
        <taxon>Aspergillus</taxon>
        <taxon>Aspergillus subgen. Circumdati</taxon>
    </lineage>
</organism>
<proteinExistence type="predicted"/>
<reference evidence="8 9" key="1">
    <citation type="submission" date="2018-02" db="EMBL/GenBank/DDBJ databases">
        <title>The genomes of Aspergillus section Nigri reveals drivers in fungal speciation.</title>
        <authorList>
            <consortium name="DOE Joint Genome Institute"/>
            <person name="Vesth T.C."/>
            <person name="Nybo J."/>
            <person name="Theobald S."/>
            <person name="Brandl J."/>
            <person name="Frisvad J.C."/>
            <person name="Nielsen K.F."/>
            <person name="Lyhne E.K."/>
            <person name="Kogle M.E."/>
            <person name="Kuo A."/>
            <person name="Riley R."/>
            <person name="Clum A."/>
            <person name="Nolan M."/>
            <person name="Lipzen A."/>
            <person name="Salamov A."/>
            <person name="Henrissat B."/>
            <person name="Wiebenga A."/>
            <person name="De vries R.P."/>
            <person name="Grigoriev I.V."/>
            <person name="Mortensen U.H."/>
            <person name="Andersen M.R."/>
            <person name="Baker S.E."/>
        </authorList>
    </citation>
    <scope>NUCLEOTIDE SEQUENCE [LARGE SCALE GENOMIC DNA]</scope>
    <source>
        <strain evidence="8 9">CBS 121593</strain>
    </source>
</reference>
<comment type="subcellular location">
    <subcellularLocation>
        <location evidence="1">Membrane</location>
        <topology evidence="1">Multi-pass membrane protein</topology>
    </subcellularLocation>
</comment>
<dbReference type="InterPro" id="IPR002293">
    <property type="entry name" value="AA/rel_permease1"/>
</dbReference>
<feature type="region of interest" description="Disordered" evidence="6">
    <location>
        <begin position="1"/>
        <end position="29"/>
    </location>
</feature>
<dbReference type="STRING" id="1448316.A0A395H7L8"/>
<dbReference type="PANTHER" id="PTHR45649:SF1">
    <property type="entry name" value="TRANSPORTER, PUTATIVE (EUROFUNG)-RELATED"/>
    <property type="match status" value="1"/>
</dbReference>
<evidence type="ECO:0000256" key="3">
    <source>
        <dbReference type="ARBA" id="ARBA00022692"/>
    </source>
</evidence>
<gene>
    <name evidence="8" type="ORF">BO80DRAFT_432738</name>
</gene>
<dbReference type="GO" id="GO:0016020">
    <property type="term" value="C:membrane"/>
    <property type="evidence" value="ECO:0007669"/>
    <property type="project" value="UniProtKB-SubCell"/>
</dbReference>
<dbReference type="RefSeq" id="XP_025577830.1">
    <property type="nucleotide sequence ID" value="XM_025720799.1"/>
</dbReference>
<feature type="transmembrane region" description="Helical" evidence="7">
    <location>
        <begin position="425"/>
        <end position="446"/>
    </location>
</feature>
<feature type="transmembrane region" description="Helical" evidence="7">
    <location>
        <begin position="43"/>
        <end position="63"/>
    </location>
</feature>
<feature type="transmembrane region" description="Helical" evidence="7">
    <location>
        <begin position="516"/>
        <end position="535"/>
    </location>
</feature>
<dbReference type="GeneID" id="37225664"/>
<dbReference type="Pfam" id="PF13520">
    <property type="entry name" value="AA_permease_2"/>
    <property type="match status" value="1"/>
</dbReference>
<dbReference type="OrthoDB" id="3257095at2759"/>
<dbReference type="AlphaFoldDB" id="A0A395H7L8"/>
<keyword evidence="4 7" id="KW-1133">Transmembrane helix</keyword>
<keyword evidence="5 7" id="KW-0472">Membrane</keyword>
<evidence type="ECO:0000256" key="6">
    <source>
        <dbReference type="SAM" id="MobiDB-lite"/>
    </source>
</evidence>
<feature type="transmembrane region" description="Helical" evidence="7">
    <location>
        <begin position="399"/>
        <end position="419"/>
    </location>
</feature>
<keyword evidence="9" id="KW-1185">Reference proteome</keyword>
<sequence>MQESVELRDRQWDSKGASSSQSRVHDEQGLGRVGKKQILKRRFGFLSILGFSCTILASWEGALSTFTISFEDELRSGGPAGTVYSFLVVWLGTFSTFVTLSELVSMAPTSGGQYHWVSMMAPRWCQKYISFLTGWLIVIGWLGAFTSTCYLSASEIQGLVVLNHASYVAEPWQAVLLFWAIVAFAVFVNVVASTMLPKFEGFVLILHLVGFFAIIIPLLYLGEHNPASEVFGQFANEGGFPTQGLSFMVGMVGNMFAFTGADAAVHMSEEIHDAERVVPQSILTSVLINGLLGFGMTLSTLFTMTNSTAALESPTGYPYMQIFCSATKSMGGCTVMSAIVPILVTATAVGSLASSSRMVWSFARDRGLPGWRFLSKVSLFPPPFLPGASCVNAQAVPQYSILVVTVAAVLLALIILGSAAVLNDVVSLCVSALYTSYLFSAFLLMWKRCTGGIREPSDTPSDTIVNTPGAPLSWGPFRIRGALGIVVNGFSIAYLTIGVFFSFWPDEMNPTASTMNWAVVGTVGTSLISTVYYVLWAQKEYTGPVVEIDRYG</sequence>
<feature type="transmembrane region" description="Helical" evidence="7">
    <location>
        <begin position="335"/>
        <end position="354"/>
    </location>
</feature>
<dbReference type="Gene3D" id="1.20.1740.10">
    <property type="entry name" value="Amino acid/polyamine transporter I"/>
    <property type="match status" value="1"/>
</dbReference>
<accession>A0A395H7L8</accession>
<feature type="compositionally biased region" description="Basic and acidic residues" evidence="6">
    <location>
        <begin position="1"/>
        <end position="13"/>
    </location>
</feature>
<feature type="transmembrane region" description="Helical" evidence="7">
    <location>
        <begin position="282"/>
        <end position="304"/>
    </location>
</feature>
<feature type="transmembrane region" description="Helical" evidence="7">
    <location>
        <begin position="482"/>
        <end position="504"/>
    </location>
</feature>
<evidence type="ECO:0000256" key="2">
    <source>
        <dbReference type="ARBA" id="ARBA00022448"/>
    </source>
</evidence>
<feature type="transmembrane region" description="Helical" evidence="7">
    <location>
        <begin position="173"/>
        <end position="192"/>
    </location>
</feature>
<evidence type="ECO:0000256" key="5">
    <source>
        <dbReference type="ARBA" id="ARBA00023136"/>
    </source>
</evidence>